<dbReference type="OrthoDB" id="9813719at2"/>
<evidence type="ECO:0000256" key="1">
    <source>
        <dbReference type="PIRSR" id="PIRSR640198-1"/>
    </source>
</evidence>
<accession>A0A6C7ED92</accession>
<feature type="region of interest" description="Disordered" evidence="3">
    <location>
        <begin position="1"/>
        <end position="23"/>
    </location>
</feature>
<dbReference type="InterPro" id="IPR040198">
    <property type="entry name" value="Fido_containing"/>
</dbReference>
<dbReference type="KEGG" id="aym:YM304_27810"/>
<dbReference type="RefSeq" id="WP_015442342.1">
    <property type="nucleotide sequence ID" value="NC_020520.1"/>
</dbReference>
<evidence type="ECO:0000313" key="6">
    <source>
        <dbReference type="Proteomes" id="UP000011863"/>
    </source>
</evidence>
<keyword evidence="2" id="KW-0547">Nucleotide-binding</keyword>
<feature type="binding site" evidence="2">
    <location>
        <begin position="239"/>
        <end position="246"/>
    </location>
    <ligand>
        <name>ATP</name>
        <dbReference type="ChEBI" id="CHEBI:30616"/>
    </ligand>
</feature>
<keyword evidence="2" id="KW-0067">ATP-binding</keyword>
<name>A0A6C7ED92_ILUCY</name>
<feature type="active site" evidence="1">
    <location>
        <position position="235"/>
    </location>
</feature>
<dbReference type="InterPro" id="IPR003812">
    <property type="entry name" value="Fido"/>
</dbReference>
<dbReference type="SUPFAM" id="SSF140931">
    <property type="entry name" value="Fic-like"/>
    <property type="match status" value="1"/>
</dbReference>
<dbReference type="InterPro" id="IPR036597">
    <property type="entry name" value="Fido-like_dom_sf"/>
</dbReference>
<evidence type="ECO:0000256" key="2">
    <source>
        <dbReference type="PIRSR" id="PIRSR640198-2"/>
    </source>
</evidence>
<organism evidence="5 6">
    <name type="scientific">Ilumatobacter coccineus (strain NBRC 103263 / KCTC 29153 / YM16-304)</name>
    <dbReference type="NCBI Taxonomy" id="1313172"/>
    <lineage>
        <taxon>Bacteria</taxon>
        <taxon>Bacillati</taxon>
        <taxon>Actinomycetota</taxon>
        <taxon>Acidimicrobiia</taxon>
        <taxon>Acidimicrobiales</taxon>
        <taxon>Ilumatobacteraceae</taxon>
        <taxon>Ilumatobacter</taxon>
    </lineage>
</organism>
<evidence type="ECO:0000259" key="4">
    <source>
        <dbReference type="PROSITE" id="PS51459"/>
    </source>
</evidence>
<dbReference type="PANTHER" id="PTHR13504:SF38">
    <property type="entry name" value="FIDO DOMAIN-CONTAINING PROTEIN"/>
    <property type="match status" value="1"/>
</dbReference>
<protein>
    <recommendedName>
        <fullName evidence="4">Fido domain-containing protein</fullName>
    </recommendedName>
</protein>
<dbReference type="PANTHER" id="PTHR13504">
    <property type="entry name" value="FIDO DOMAIN-CONTAINING PROTEIN DDB_G0283145"/>
    <property type="match status" value="1"/>
</dbReference>
<keyword evidence="6" id="KW-1185">Reference proteome</keyword>
<dbReference type="GO" id="GO:0005524">
    <property type="term" value="F:ATP binding"/>
    <property type="evidence" value="ECO:0007669"/>
    <property type="project" value="UniProtKB-KW"/>
</dbReference>
<gene>
    <name evidence="5" type="ORF">YM304_27810</name>
</gene>
<dbReference type="Pfam" id="PF02661">
    <property type="entry name" value="Fic"/>
    <property type="match status" value="1"/>
</dbReference>
<proteinExistence type="predicted"/>
<reference evidence="5 6" key="1">
    <citation type="journal article" date="2013" name="Int. J. Syst. Evol. Microbiol.">
        <title>Ilumatobacter nonamiense sp. nov. and Ilumatobacter coccineum sp. nov., isolated from seashore sand.</title>
        <authorList>
            <person name="Matsumoto A."/>
            <person name="Kasai H."/>
            <person name="Matsuo Y."/>
            <person name="Shizuri Y."/>
            <person name="Ichikawa N."/>
            <person name="Fujita N."/>
            <person name="Omura S."/>
            <person name="Takahashi Y."/>
        </authorList>
    </citation>
    <scope>NUCLEOTIDE SEQUENCE [LARGE SCALE GENOMIC DNA]</scope>
    <source>
        <strain evidence="6">NBRC 103263 / KCTC 29153 / YM16-304</strain>
    </source>
</reference>
<dbReference type="AlphaFoldDB" id="A0A6C7ED92"/>
<dbReference type="Gene3D" id="1.10.3290.10">
    <property type="entry name" value="Fido-like domain"/>
    <property type="match status" value="1"/>
</dbReference>
<feature type="domain" description="Fido" evidence="4">
    <location>
        <begin position="151"/>
        <end position="298"/>
    </location>
</feature>
<dbReference type="PROSITE" id="PS51459">
    <property type="entry name" value="FIDO"/>
    <property type="match status" value="1"/>
</dbReference>
<sequence>MEQADHKPIGPSSDASSRTGWPPIEFEDCGWESAIDIPRRWQSTFSGPYRAAVVSEIGQLEPVLPAATSALADEATAELVRFDAEMGSEIAPFAAILLRAESAASSRIENLTASAQAVALAELGDTSRRNATEIVANTTAMTAAIALADRLDAAAILAMHSALMEEHDPEIAGRWRSAQVWIGSSNYGPHTAAFVPPHHERVVAAIDDLVQFMQRDDLPVLAQAAIAHAQFETIHPFPDGNGRTGRAIVHCLLRGKRLTHQVTIPISAGLLTDTDSYFDALNAYRDGDPQPIVERFAEASFDSIVNGRELGAELSAIRAAWSEAVGSRRQAIVWRALDVVFRHPVLNNALVMSVLGVSAMGAEAAISELVEIGALKEITGGRRNRKYASLPVLAALDAFAERAGRRSH</sequence>
<evidence type="ECO:0000256" key="3">
    <source>
        <dbReference type="SAM" id="MobiDB-lite"/>
    </source>
</evidence>
<dbReference type="EMBL" id="AP012057">
    <property type="protein sequence ID" value="BAN03095.1"/>
    <property type="molecule type" value="Genomic_DNA"/>
</dbReference>
<evidence type="ECO:0000313" key="5">
    <source>
        <dbReference type="EMBL" id="BAN03095.1"/>
    </source>
</evidence>
<dbReference type="Proteomes" id="UP000011863">
    <property type="component" value="Chromosome"/>
</dbReference>